<dbReference type="AlphaFoldDB" id="A0A1S8GQU4"/>
<protein>
    <submittedName>
        <fullName evidence="2">Uncharacterized protein</fullName>
    </submittedName>
</protein>
<comment type="caution">
    <text evidence="2">The sequence shown here is derived from an EMBL/GenBank/DDBJ whole genome shotgun (WGS) entry which is preliminary data.</text>
</comment>
<organism evidence="2 3">
    <name type="scientific">Bombella intestini</name>
    <dbReference type="NCBI Taxonomy" id="1539051"/>
    <lineage>
        <taxon>Bacteria</taxon>
        <taxon>Pseudomonadati</taxon>
        <taxon>Pseudomonadota</taxon>
        <taxon>Alphaproteobacteria</taxon>
        <taxon>Acetobacterales</taxon>
        <taxon>Acetobacteraceae</taxon>
        <taxon>Bombella</taxon>
    </lineage>
</organism>
<dbReference type="EMBL" id="JATM01000002">
    <property type="protein sequence ID" value="OOL19084.1"/>
    <property type="molecule type" value="Genomic_DNA"/>
</dbReference>
<name>A0A1S8GQU4_9PROT</name>
<accession>A0A1S8GQU4</accession>
<evidence type="ECO:0000256" key="1">
    <source>
        <dbReference type="SAM" id="MobiDB-lite"/>
    </source>
</evidence>
<dbReference type="Proteomes" id="UP000200980">
    <property type="component" value="Unassembled WGS sequence"/>
</dbReference>
<reference evidence="2 3" key="1">
    <citation type="journal article" date="2016" name="PLoS ONE">
        <title>Whole-Genome Sequence Analysis of Bombella intestini LMG 28161T, a Novel Acetic Acid Bacterium Isolated from the Crop of a Red-Tailed Bumble Bee, Bombus lapidarius.</title>
        <authorList>
            <person name="Li L."/>
            <person name="Illeghems K."/>
            <person name="Van Kerrebroeck S."/>
            <person name="Borremans W."/>
            <person name="Cleenwerck I."/>
            <person name="Smagghe G."/>
            <person name="De Vuyst L."/>
            <person name="Vandamme P."/>
        </authorList>
    </citation>
    <scope>NUCLEOTIDE SEQUENCE [LARGE SCALE GENOMIC DNA]</scope>
    <source>
        <strain evidence="2 3">R-52487</strain>
    </source>
</reference>
<sequence length="185" mass="20965">MEMAQFVNNESNKGIYQPVFPELEPPILEKGVPPKRLTDQNGLSDQSFIDQVVPRNTQNDDQNTYLAEGGGSQGSLPPWRVSKKDFVGEQGNNKKPTLRIMPVSEDSEKAASDFYNSSTNWFKENGFEIGDVERIDINKKGEANREKYLLRTPVRDKNGNIVSYIMRRTGEAASNKTKKLLRLLR</sequence>
<feature type="compositionally biased region" description="Polar residues" evidence="1">
    <location>
        <begin position="39"/>
        <end position="65"/>
    </location>
</feature>
<proteinExistence type="predicted"/>
<keyword evidence="3" id="KW-1185">Reference proteome</keyword>
<gene>
    <name evidence="2" type="ORF">AL01_05040</name>
</gene>
<evidence type="ECO:0000313" key="2">
    <source>
        <dbReference type="EMBL" id="OOL19084.1"/>
    </source>
</evidence>
<evidence type="ECO:0000313" key="3">
    <source>
        <dbReference type="Proteomes" id="UP000200980"/>
    </source>
</evidence>
<dbReference type="STRING" id="1539051.AL01_05040"/>
<feature type="region of interest" description="Disordered" evidence="1">
    <location>
        <begin position="26"/>
        <end position="96"/>
    </location>
</feature>